<dbReference type="Gene3D" id="3.10.50.40">
    <property type="match status" value="1"/>
</dbReference>
<evidence type="ECO:0000256" key="1">
    <source>
        <dbReference type="PROSITE-ProRule" id="PRU00277"/>
    </source>
</evidence>
<dbReference type="InterPro" id="IPR046357">
    <property type="entry name" value="PPIase_dom_sf"/>
</dbReference>
<evidence type="ECO:0000313" key="4">
    <source>
        <dbReference type="EMBL" id="ABO94993.1"/>
    </source>
</evidence>
<name>A4RUN1_OSTLU</name>
<dbReference type="OMA" id="TAGYQAK"/>
<organism evidence="4 5">
    <name type="scientific">Ostreococcus lucimarinus (strain CCE9901)</name>
    <dbReference type="NCBI Taxonomy" id="436017"/>
    <lineage>
        <taxon>Eukaryota</taxon>
        <taxon>Viridiplantae</taxon>
        <taxon>Chlorophyta</taxon>
        <taxon>Mamiellophyceae</taxon>
        <taxon>Mamiellales</taxon>
        <taxon>Bathycoccaceae</taxon>
        <taxon>Ostreococcus</taxon>
    </lineage>
</organism>
<dbReference type="PANTHER" id="PTHR47717:SF1">
    <property type="entry name" value="PEPTIDYL-PROLYL CIS-TRANS ISOMERASE FKBP19, CHLOROPLASTIC"/>
    <property type="match status" value="1"/>
</dbReference>
<proteinExistence type="predicted"/>
<keyword evidence="1 4" id="KW-0413">Isomerase</keyword>
<dbReference type="RefSeq" id="XP_001416700.1">
    <property type="nucleotide sequence ID" value="XM_001416663.1"/>
</dbReference>
<dbReference type="GO" id="GO:0009507">
    <property type="term" value="C:chloroplast"/>
    <property type="evidence" value="ECO:0007669"/>
    <property type="project" value="TreeGrafter"/>
</dbReference>
<comment type="catalytic activity">
    <reaction evidence="1">
        <text>[protein]-peptidylproline (omega=180) = [protein]-peptidylproline (omega=0)</text>
        <dbReference type="Rhea" id="RHEA:16237"/>
        <dbReference type="Rhea" id="RHEA-COMP:10747"/>
        <dbReference type="Rhea" id="RHEA-COMP:10748"/>
        <dbReference type="ChEBI" id="CHEBI:83833"/>
        <dbReference type="ChEBI" id="CHEBI:83834"/>
        <dbReference type="EC" id="5.2.1.8"/>
    </reaction>
</comment>
<dbReference type="EMBL" id="CP000583">
    <property type="protein sequence ID" value="ABO94993.1"/>
    <property type="molecule type" value="Genomic_DNA"/>
</dbReference>
<dbReference type="KEGG" id="olu:OSTLU_30679"/>
<feature type="domain" description="PPIase FKBP-type" evidence="3">
    <location>
        <begin position="71"/>
        <end position="134"/>
    </location>
</feature>
<dbReference type="Pfam" id="PF00254">
    <property type="entry name" value="FKBP_C"/>
    <property type="match status" value="1"/>
</dbReference>
<dbReference type="GO" id="GO:0009579">
    <property type="term" value="C:thylakoid"/>
    <property type="evidence" value="ECO:0007669"/>
    <property type="project" value="TreeGrafter"/>
</dbReference>
<evidence type="ECO:0000313" key="5">
    <source>
        <dbReference type="Proteomes" id="UP000001568"/>
    </source>
</evidence>
<keyword evidence="1" id="KW-0697">Rotamase</keyword>
<dbReference type="OrthoDB" id="77911at2759"/>
<accession>A4RUN1</accession>
<dbReference type="STRING" id="436017.A4RUN1"/>
<dbReference type="Gramene" id="ABO94993">
    <property type="protein sequence ID" value="ABO94993"/>
    <property type="gene ID" value="OSTLU_30679"/>
</dbReference>
<dbReference type="GeneID" id="5000685"/>
<reference evidence="4 5" key="1">
    <citation type="journal article" date="2007" name="Proc. Natl. Acad. Sci. U.S.A.">
        <title>The tiny eukaryote Ostreococcus provides genomic insights into the paradox of plankton speciation.</title>
        <authorList>
            <person name="Palenik B."/>
            <person name="Grimwood J."/>
            <person name="Aerts A."/>
            <person name="Rouze P."/>
            <person name="Salamov A."/>
            <person name="Putnam N."/>
            <person name="Dupont C."/>
            <person name="Jorgensen R."/>
            <person name="Derelle E."/>
            <person name="Rombauts S."/>
            <person name="Zhou K."/>
            <person name="Otillar R."/>
            <person name="Merchant S.S."/>
            <person name="Podell S."/>
            <person name="Gaasterland T."/>
            <person name="Napoli C."/>
            <person name="Gendler K."/>
            <person name="Manuell A."/>
            <person name="Tai V."/>
            <person name="Vallon O."/>
            <person name="Piganeau G."/>
            <person name="Jancek S."/>
            <person name="Heijde M."/>
            <person name="Jabbari K."/>
            <person name="Bowler C."/>
            <person name="Lohr M."/>
            <person name="Robbens S."/>
            <person name="Werner G."/>
            <person name="Dubchak I."/>
            <person name="Pazour G.J."/>
            <person name="Ren Q."/>
            <person name="Paulsen I."/>
            <person name="Delwiche C."/>
            <person name="Schmutz J."/>
            <person name="Rokhsar D."/>
            <person name="Van de Peer Y."/>
            <person name="Moreau H."/>
            <person name="Grigoriev I.V."/>
        </authorList>
    </citation>
    <scope>NUCLEOTIDE SEQUENCE [LARGE SCALE GENOMIC DNA]</scope>
    <source>
        <strain evidence="4 5">CCE9901</strain>
    </source>
</reference>
<dbReference type="InterPro" id="IPR001179">
    <property type="entry name" value="PPIase_FKBP_dom"/>
</dbReference>
<feature type="chain" id="PRO_5002672897" description="peptidylprolyl isomerase" evidence="2">
    <location>
        <begin position="24"/>
        <end position="189"/>
    </location>
</feature>
<dbReference type="PANTHER" id="PTHR47717">
    <property type="entry name" value="PEPTIDYL-PROLYL CIS-TRANS ISOMERASE FKBP19, CHLOROPLASTIC"/>
    <property type="match status" value="1"/>
</dbReference>
<dbReference type="EC" id="5.2.1.8" evidence="1"/>
<dbReference type="GO" id="GO:0003755">
    <property type="term" value="F:peptidyl-prolyl cis-trans isomerase activity"/>
    <property type="evidence" value="ECO:0007669"/>
    <property type="project" value="UniProtKB-KW"/>
</dbReference>
<dbReference type="SUPFAM" id="SSF54534">
    <property type="entry name" value="FKBP-like"/>
    <property type="match status" value="1"/>
</dbReference>
<evidence type="ECO:0000259" key="3">
    <source>
        <dbReference type="PROSITE" id="PS50059"/>
    </source>
</evidence>
<gene>
    <name evidence="4" type="primary">FBP16-8</name>
    <name evidence="4" type="ORF">OSTLU_30679</name>
</gene>
<dbReference type="AlphaFoldDB" id="A4RUN1"/>
<dbReference type="InterPro" id="IPR044208">
    <property type="entry name" value="FKBP19-like"/>
</dbReference>
<keyword evidence="5" id="KW-1185">Reference proteome</keyword>
<feature type="signal peptide" evidence="2">
    <location>
        <begin position="1"/>
        <end position="23"/>
    </location>
</feature>
<evidence type="ECO:0000256" key="2">
    <source>
        <dbReference type="SAM" id="SignalP"/>
    </source>
</evidence>
<sequence>MLAVPPAVLAAALAIAPTPRARAEGKQDRGCETCSDSNSAMNDGDKVFVVSASGLRYLDLKVGDGAEAAPGKRAVIDWVGYTAGYQAKKIESTRETDEPFVFTIGGGEAIPGFEEAVAGMKVGGVRRIEIPGELEEKLGYSRDKALRYNVGPKPTSFGGQRTLDFVLDNQTLRDFNRTLLFDIRLSALR</sequence>
<dbReference type="Proteomes" id="UP000001568">
    <property type="component" value="Chromosome 3"/>
</dbReference>
<protein>
    <recommendedName>
        <fullName evidence="1">peptidylprolyl isomerase</fullName>
        <ecNumber evidence="1">5.2.1.8</ecNumber>
    </recommendedName>
</protein>
<keyword evidence="2" id="KW-0732">Signal</keyword>
<dbReference type="eggNOG" id="KOG0552">
    <property type="taxonomic scope" value="Eukaryota"/>
</dbReference>
<dbReference type="HOGENOM" id="CLU_1373898_0_0_1"/>
<dbReference type="PROSITE" id="PS50059">
    <property type="entry name" value="FKBP_PPIASE"/>
    <property type="match status" value="1"/>
</dbReference>